<gene>
    <name evidence="2" type="ordered locus">Mhun_0233</name>
</gene>
<accession>Q2FR45</accession>
<keyword evidence="1" id="KW-0472">Membrane</keyword>
<feature type="transmembrane region" description="Helical" evidence="1">
    <location>
        <begin position="31"/>
        <end position="51"/>
    </location>
</feature>
<dbReference type="KEGG" id="mhu:Mhun_0233"/>
<protein>
    <submittedName>
        <fullName evidence="2">Uncharacterized protein</fullName>
    </submittedName>
</protein>
<organism evidence="2 3">
    <name type="scientific">Methanospirillum hungatei JF-1 (strain ATCC 27890 / DSM 864 / NBRC 100397 / JF-1)</name>
    <dbReference type="NCBI Taxonomy" id="323259"/>
    <lineage>
        <taxon>Archaea</taxon>
        <taxon>Methanobacteriati</taxon>
        <taxon>Methanobacteriota</taxon>
        <taxon>Stenosarchaea group</taxon>
        <taxon>Methanomicrobia</taxon>
        <taxon>Methanomicrobiales</taxon>
        <taxon>Methanospirillaceae</taxon>
        <taxon>Methanospirillum</taxon>
    </lineage>
</organism>
<dbReference type="HOGENOM" id="CLU_817876_0_0_2"/>
<proteinExistence type="predicted"/>
<evidence type="ECO:0000313" key="2">
    <source>
        <dbReference type="EMBL" id="ABD40005.1"/>
    </source>
</evidence>
<dbReference type="InParanoid" id="Q2FR45"/>
<name>Q2FR45_METHJ</name>
<sequence length="339" mass="38977">MKNDLFVSVIGFHEKNITRYELPKYMMREKILIRLILSLFLSVFIFTAGYAEVNTGEPSQSMNLVSYDDTVGLFEIRIVSPEMLETVLLNYGKQAVPLKVERGLFIGVLTPGILYLRGDLNEEDFPVRQIIQDSTDEKVGNHLIDITFGRDNSKTELFDNTKEYLIWFDAMYRPEDLQTIREFIEEINDLSQTTRFSDDDIALPSYKPNYNPIPYIYYKISIVDKDLLKEKLDKRDSSKEQILKDNNGVSVALVRNDHLFLLNDLSGDERKHFLLKGLLFSMGFHGESKLQDSFFYNHGIKTVLSPLDKMAIELLYGGRLQSGLDVEAVKKTLGIVSKE</sequence>
<dbReference type="STRING" id="323259.Mhun_0233"/>
<dbReference type="EMBL" id="CP000254">
    <property type="protein sequence ID" value="ABD40005.1"/>
    <property type="molecule type" value="Genomic_DNA"/>
</dbReference>
<dbReference type="AlphaFoldDB" id="Q2FR45"/>
<evidence type="ECO:0000313" key="3">
    <source>
        <dbReference type="Proteomes" id="UP000001941"/>
    </source>
</evidence>
<dbReference type="eggNOG" id="arCOG09595">
    <property type="taxonomic scope" value="Archaea"/>
</dbReference>
<keyword evidence="1" id="KW-0812">Transmembrane</keyword>
<evidence type="ECO:0000256" key="1">
    <source>
        <dbReference type="SAM" id="Phobius"/>
    </source>
</evidence>
<dbReference type="EnsemblBacteria" id="ABD40005">
    <property type="protein sequence ID" value="ABD40005"/>
    <property type="gene ID" value="Mhun_0233"/>
</dbReference>
<reference evidence="3" key="1">
    <citation type="journal article" date="2016" name="Stand. Genomic Sci.">
        <title>Complete genome sequence of Methanospirillum hungatei type strain JF1.</title>
        <authorList>
            <person name="Gunsalus R.P."/>
            <person name="Cook L.E."/>
            <person name="Crable B."/>
            <person name="Rohlin L."/>
            <person name="McDonald E."/>
            <person name="Mouttaki H."/>
            <person name="Sieber J.R."/>
            <person name="Poweleit N."/>
            <person name="Zhou H."/>
            <person name="Lapidus A.L."/>
            <person name="Daligault H.E."/>
            <person name="Land M."/>
            <person name="Gilna P."/>
            <person name="Ivanova N."/>
            <person name="Kyrpides N."/>
            <person name="Culley D.E."/>
            <person name="McInerney M.J."/>
        </authorList>
    </citation>
    <scope>NUCLEOTIDE SEQUENCE [LARGE SCALE GENOMIC DNA]</scope>
    <source>
        <strain evidence="3">ATCC 27890 / DSM 864 / NBRC 100397 / JF-1</strain>
    </source>
</reference>
<keyword evidence="3" id="KW-1185">Reference proteome</keyword>
<dbReference type="Proteomes" id="UP000001941">
    <property type="component" value="Chromosome"/>
</dbReference>
<keyword evidence="1" id="KW-1133">Transmembrane helix</keyword>